<name>A0AAV9BB41_ACOGR</name>
<feature type="region of interest" description="Disordered" evidence="2">
    <location>
        <begin position="287"/>
        <end position="410"/>
    </location>
</feature>
<reference evidence="4" key="2">
    <citation type="submission" date="2023-06" db="EMBL/GenBank/DDBJ databases">
        <authorList>
            <person name="Ma L."/>
            <person name="Liu K.-W."/>
            <person name="Li Z."/>
            <person name="Hsiao Y.-Y."/>
            <person name="Qi Y."/>
            <person name="Fu T."/>
            <person name="Tang G."/>
            <person name="Zhang D."/>
            <person name="Sun W.-H."/>
            <person name="Liu D.-K."/>
            <person name="Li Y."/>
            <person name="Chen G.-Z."/>
            <person name="Liu X.-D."/>
            <person name="Liao X.-Y."/>
            <person name="Jiang Y.-T."/>
            <person name="Yu X."/>
            <person name="Hao Y."/>
            <person name="Huang J."/>
            <person name="Zhao X.-W."/>
            <person name="Ke S."/>
            <person name="Chen Y.-Y."/>
            <person name="Wu W.-L."/>
            <person name="Hsu J.-L."/>
            <person name="Lin Y.-F."/>
            <person name="Huang M.-D."/>
            <person name="Li C.-Y."/>
            <person name="Huang L."/>
            <person name="Wang Z.-W."/>
            <person name="Zhao X."/>
            <person name="Zhong W.-Y."/>
            <person name="Peng D.-H."/>
            <person name="Ahmad S."/>
            <person name="Lan S."/>
            <person name="Zhang J.-S."/>
            <person name="Tsai W.-C."/>
            <person name="Van De Peer Y."/>
            <person name="Liu Z.-J."/>
        </authorList>
    </citation>
    <scope>NUCLEOTIDE SEQUENCE</scope>
    <source>
        <strain evidence="4">SCP</strain>
        <tissue evidence="4">Leaves</tissue>
    </source>
</reference>
<evidence type="ECO:0000256" key="1">
    <source>
        <dbReference type="ARBA" id="ARBA00023006"/>
    </source>
</evidence>
<dbReference type="Proteomes" id="UP001179952">
    <property type="component" value="Unassembled WGS sequence"/>
</dbReference>
<proteinExistence type="predicted"/>
<dbReference type="GO" id="GO:0000407">
    <property type="term" value="C:phagophore assembly site"/>
    <property type="evidence" value="ECO:0007669"/>
    <property type="project" value="TreeGrafter"/>
</dbReference>
<dbReference type="GO" id="GO:1990316">
    <property type="term" value="C:Atg1/ULK1 kinase complex"/>
    <property type="evidence" value="ECO:0007669"/>
    <property type="project" value="InterPro"/>
</dbReference>
<protein>
    <recommendedName>
        <fullName evidence="3">Autophagy-related protein 13 N-terminal domain-containing protein</fullName>
    </recommendedName>
</protein>
<dbReference type="InterPro" id="IPR018731">
    <property type="entry name" value="Atg13_N"/>
</dbReference>
<feature type="compositionally biased region" description="Basic and acidic residues" evidence="2">
    <location>
        <begin position="381"/>
        <end position="390"/>
    </location>
</feature>
<organism evidence="4 5">
    <name type="scientific">Acorus gramineus</name>
    <name type="common">Dwarf sweet flag</name>
    <dbReference type="NCBI Taxonomy" id="55184"/>
    <lineage>
        <taxon>Eukaryota</taxon>
        <taxon>Viridiplantae</taxon>
        <taxon>Streptophyta</taxon>
        <taxon>Embryophyta</taxon>
        <taxon>Tracheophyta</taxon>
        <taxon>Spermatophyta</taxon>
        <taxon>Magnoliopsida</taxon>
        <taxon>Liliopsida</taxon>
        <taxon>Acoraceae</taxon>
        <taxon>Acorus</taxon>
    </lineage>
</organism>
<dbReference type="Gene3D" id="3.30.900.10">
    <property type="entry name" value="HORMA domain"/>
    <property type="match status" value="1"/>
</dbReference>
<feature type="region of interest" description="Disordered" evidence="2">
    <location>
        <begin position="237"/>
        <end position="261"/>
    </location>
</feature>
<evidence type="ECO:0000256" key="2">
    <source>
        <dbReference type="SAM" id="MobiDB-lite"/>
    </source>
</evidence>
<dbReference type="PANTHER" id="PTHR13430">
    <property type="match status" value="1"/>
</dbReference>
<comment type="caution">
    <text evidence="4">The sequence shown here is derived from an EMBL/GenBank/DDBJ whole genome shotgun (WGS) entry which is preliminary data.</text>
</comment>
<feature type="compositionally biased region" description="Pro residues" evidence="2">
    <location>
        <begin position="293"/>
        <end position="303"/>
    </location>
</feature>
<reference evidence="4" key="1">
    <citation type="journal article" date="2023" name="Nat. Commun.">
        <title>Diploid and tetraploid genomes of Acorus and the evolution of monocots.</title>
        <authorList>
            <person name="Ma L."/>
            <person name="Liu K.W."/>
            <person name="Li Z."/>
            <person name="Hsiao Y.Y."/>
            <person name="Qi Y."/>
            <person name="Fu T."/>
            <person name="Tang G.D."/>
            <person name="Zhang D."/>
            <person name="Sun W.H."/>
            <person name="Liu D.K."/>
            <person name="Li Y."/>
            <person name="Chen G.Z."/>
            <person name="Liu X.D."/>
            <person name="Liao X.Y."/>
            <person name="Jiang Y.T."/>
            <person name="Yu X."/>
            <person name="Hao Y."/>
            <person name="Huang J."/>
            <person name="Zhao X.W."/>
            <person name="Ke S."/>
            <person name="Chen Y.Y."/>
            <person name="Wu W.L."/>
            <person name="Hsu J.L."/>
            <person name="Lin Y.F."/>
            <person name="Huang M.D."/>
            <person name="Li C.Y."/>
            <person name="Huang L."/>
            <person name="Wang Z.W."/>
            <person name="Zhao X."/>
            <person name="Zhong W.Y."/>
            <person name="Peng D.H."/>
            <person name="Ahmad S."/>
            <person name="Lan S."/>
            <person name="Zhang J.S."/>
            <person name="Tsai W.C."/>
            <person name="Van de Peer Y."/>
            <person name="Liu Z.J."/>
        </authorList>
    </citation>
    <scope>NUCLEOTIDE SEQUENCE</scope>
    <source>
        <strain evidence="4">SCP</strain>
    </source>
</reference>
<feature type="compositionally biased region" description="Low complexity" evidence="2">
    <location>
        <begin position="391"/>
        <end position="410"/>
    </location>
</feature>
<dbReference type="InterPro" id="IPR040182">
    <property type="entry name" value="ATG13"/>
</dbReference>
<gene>
    <name evidence="4" type="ORF">QJS04_geneDACA013197</name>
</gene>
<dbReference type="GO" id="GO:0034727">
    <property type="term" value="P:piecemeal microautophagy of the nucleus"/>
    <property type="evidence" value="ECO:0007669"/>
    <property type="project" value="TreeGrafter"/>
</dbReference>
<dbReference type="Pfam" id="PF10033">
    <property type="entry name" value="ATG13"/>
    <property type="match status" value="1"/>
</dbReference>
<dbReference type="InterPro" id="IPR036570">
    <property type="entry name" value="HORMA_dom_sf"/>
</dbReference>
<evidence type="ECO:0000259" key="3">
    <source>
        <dbReference type="Pfam" id="PF10033"/>
    </source>
</evidence>
<dbReference type="GO" id="GO:0034497">
    <property type="term" value="P:protein localization to phagophore assembly site"/>
    <property type="evidence" value="ECO:0007669"/>
    <property type="project" value="TreeGrafter"/>
</dbReference>
<feature type="compositionally biased region" description="Low complexity" evidence="2">
    <location>
        <begin position="367"/>
        <end position="378"/>
    </location>
</feature>
<dbReference type="AlphaFoldDB" id="A0AAV9BB41"/>
<dbReference type="EMBL" id="JAUJYN010000004">
    <property type="protein sequence ID" value="KAK1273761.1"/>
    <property type="molecule type" value="Genomic_DNA"/>
</dbReference>
<evidence type="ECO:0000313" key="4">
    <source>
        <dbReference type="EMBL" id="KAK1273761.1"/>
    </source>
</evidence>
<sequence length="543" mass="59363">MADSSSSSPSSTRSDQIISQFLLKSLHAILSSRVPRFARSPPSSSISKRDRWFNLALPDLPSPSMDSLSFWHRSVSDPMIIDILLHYSSSSSSASAGAGTVIERWTVQHEPSPSPLSLRSDDGYRRTYKKSIVLLRLLYASLRLLPAHRLHRRLIGPSIGTPDLDVSYRVSTFGEPLSRDDEDSMRTHALSPVETPSGHLSVSVLYRPSLSDLDGAVSVPLPPQIITDYVGSPASVDPMKVSTPGRGFTRPHSWSSGGIQRPRSHHVYEVASSPPVAAHRKWTSFDEHQLSPPFSPSPSPSPPMRGAKFRCESAPVSIPFQGRNLGHGTPNSSDPTRHLYPPPSPRTTRTDFSSSPSESRSFRREGSLGLSNLHGLLGPKALKDGRDDSGRFSGVVSSSGSPQVGVSRSSSRLSFQDDLDECEFSCPFAVDDVDTSDSQTRNLDGKEAAESFQAFMSARKSQDAAVGVLVHMLRTAPPLRQDHSYSSQSSRSEFEGDVGSSSFFVPRKASDALEELRSYREMKEMLLSQSGTQLQGSFKQRPK</sequence>
<feature type="domain" description="Autophagy-related protein 13 N-terminal" evidence="3">
    <location>
        <begin position="18"/>
        <end position="209"/>
    </location>
</feature>
<accession>A0AAV9BB41</accession>
<feature type="region of interest" description="Disordered" evidence="2">
    <location>
        <begin position="480"/>
        <end position="500"/>
    </location>
</feature>
<keyword evidence="5" id="KW-1185">Reference proteome</keyword>
<dbReference type="GO" id="GO:0000423">
    <property type="term" value="P:mitophagy"/>
    <property type="evidence" value="ECO:0007669"/>
    <property type="project" value="TreeGrafter"/>
</dbReference>
<dbReference type="PANTHER" id="PTHR13430:SF4">
    <property type="entry name" value="AUTOPHAGY-RELATED PROTEIN 13"/>
    <property type="match status" value="1"/>
</dbReference>
<keyword evidence="1" id="KW-0072">Autophagy</keyword>
<dbReference type="GO" id="GO:0005829">
    <property type="term" value="C:cytosol"/>
    <property type="evidence" value="ECO:0007669"/>
    <property type="project" value="TreeGrafter"/>
</dbReference>
<evidence type="ECO:0000313" key="5">
    <source>
        <dbReference type="Proteomes" id="UP001179952"/>
    </source>
</evidence>